<evidence type="ECO:0000256" key="1">
    <source>
        <dbReference type="SAM" id="MobiDB-lite"/>
    </source>
</evidence>
<dbReference type="KEGG" id="mfk:E2N92_04020"/>
<feature type="compositionally biased region" description="Low complexity" evidence="1">
    <location>
        <begin position="17"/>
        <end position="30"/>
    </location>
</feature>
<name>A0A8G1A1D1_9EURY</name>
<keyword evidence="3" id="KW-1185">Reference proteome</keyword>
<feature type="region of interest" description="Disordered" evidence="1">
    <location>
        <begin position="1"/>
        <end position="32"/>
    </location>
</feature>
<proteinExistence type="predicted"/>
<protein>
    <submittedName>
        <fullName evidence="2">Uncharacterized protein</fullName>
    </submittedName>
</protein>
<evidence type="ECO:0000313" key="3">
    <source>
        <dbReference type="Proteomes" id="UP000826709"/>
    </source>
</evidence>
<organism evidence="2 3">
    <name type="scientific">Methanofollis formosanus</name>
    <dbReference type="NCBI Taxonomy" id="299308"/>
    <lineage>
        <taxon>Archaea</taxon>
        <taxon>Methanobacteriati</taxon>
        <taxon>Methanobacteriota</taxon>
        <taxon>Stenosarchaea group</taxon>
        <taxon>Methanomicrobia</taxon>
        <taxon>Methanomicrobiales</taxon>
        <taxon>Methanomicrobiaceae</taxon>
        <taxon>Methanofollis</taxon>
    </lineage>
</organism>
<accession>A0A8G1A1D1</accession>
<dbReference type="Proteomes" id="UP000826709">
    <property type="component" value="Chromosome"/>
</dbReference>
<dbReference type="EMBL" id="CP037968">
    <property type="protein sequence ID" value="QYZ78648.1"/>
    <property type="molecule type" value="Genomic_DNA"/>
</dbReference>
<reference evidence="2" key="2">
    <citation type="submission" date="2019-03" db="EMBL/GenBank/DDBJ databases">
        <authorList>
            <person name="Chen S.-C."/>
            <person name="Wu S.-Y."/>
            <person name="Lai M.-C."/>
        </authorList>
    </citation>
    <scope>NUCLEOTIDE SEQUENCE</scope>
    <source>
        <strain evidence="2">ML15</strain>
    </source>
</reference>
<dbReference type="AlphaFoldDB" id="A0A8G1A1D1"/>
<sequence length="84" mass="9264">MSGDGPINGSPHVEPCSNTSSRRSATSPSSCEDVISVDPVPFYLIPQALIREMQQYGDAISEMYVHRTRGHVYQITLIVRGEDL</sequence>
<reference evidence="2" key="1">
    <citation type="journal article" date="2005" name="Int. J. Syst. Evol. Microbiol.">
        <title>Methanofollis formosanus sp. nov., isolated from a fish pond.</title>
        <authorList>
            <person name="Wu S.Y."/>
            <person name="Chen S.C."/>
            <person name="Lai M.C."/>
        </authorList>
    </citation>
    <scope>NUCLEOTIDE SEQUENCE</scope>
    <source>
        <strain evidence="2">ML15</strain>
    </source>
</reference>
<evidence type="ECO:0000313" key="2">
    <source>
        <dbReference type="EMBL" id="QYZ78648.1"/>
    </source>
</evidence>
<gene>
    <name evidence="2" type="ORF">E2N92_04020</name>
</gene>